<keyword evidence="4 16" id="KW-0813">Transport</keyword>
<evidence type="ECO:0000256" key="3">
    <source>
        <dbReference type="ARBA" id="ARBA00021096"/>
    </source>
</evidence>
<keyword evidence="6 16" id="KW-0812">Transmembrane</keyword>
<keyword evidence="5" id="KW-0679">Respiratory chain</keyword>
<keyword evidence="14 16" id="KW-0472">Membrane</keyword>
<feature type="transmembrane region" description="Helical" evidence="16">
    <location>
        <begin position="277"/>
        <end position="298"/>
    </location>
</feature>
<dbReference type="Pfam" id="PF00361">
    <property type="entry name" value="Proton_antipo_M"/>
    <property type="match status" value="1"/>
</dbReference>
<evidence type="ECO:0000256" key="11">
    <source>
        <dbReference type="ARBA" id="ARBA00023027"/>
    </source>
</evidence>
<comment type="similarity">
    <text evidence="16">Belongs to the complex I subunit 5 family.</text>
</comment>
<feature type="transmembrane region" description="Helical" evidence="16">
    <location>
        <begin position="220"/>
        <end position="245"/>
    </location>
</feature>
<feature type="domain" description="NADH:quinone oxidoreductase/Mrp antiporter transmembrane" evidence="17">
    <location>
        <begin position="98"/>
        <end position="363"/>
    </location>
</feature>
<organism evidence="20">
    <name type="scientific">Spondylus violaceus</name>
    <dbReference type="NCBI Taxonomy" id="1163653"/>
    <lineage>
        <taxon>Eukaryota</taxon>
        <taxon>Metazoa</taxon>
        <taxon>Spiralia</taxon>
        <taxon>Lophotrochozoa</taxon>
        <taxon>Mollusca</taxon>
        <taxon>Bivalvia</taxon>
        <taxon>Autobranchia</taxon>
        <taxon>Pteriomorphia</taxon>
        <taxon>Pectinida</taxon>
        <taxon>Pectinoidea</taxon>
        <taxon>Spondylidae</taxon>
        <taxon>Spondylus</taxon>
    </lineage>
</organism>
<feature type="transmembrane region" description="Helical" evidence="16">
    <location>
        <begin position="359"/>
        <end position="380"/>
    </location>
</feature>
<evidence type="ECO:0000256" key="7">
    <source>
        <dbReference type="ARBA" id="ARBA00022792"/>
    </source>
</evidence>
<evidence type="ECO:0000256" key="4">
    <source>
        <dbReference type="ARBA" id="ARBA00022448"/>
    </source>
</evidence>
<evidence type="ECO:0000256" key="14">
    <source>
        <dbReference type="ARBA" id="ARBA00023136"/>
    </source>
</evidence>
<feature type="transmembrane region" description="Helical" evidence="16">
    <location>
        <begin position="185"/>
        <end position="214"/>
    </location>
</feature>
<feature type="transmembrane region" description="Helical" evidence="16">
    <location>
        <begin position="79"/>
        <end position="96"/>
    </location>
</feature>
<dbReference type="InterPro" id="IPR003945">
    <property type="entry name" value="NU5C-like"/>
</dbReference>
<proteinExistence type="inferred from homology"/>
<comment type="subcellular location">
    <subcellularLocation>
        <location evidence="1">Mitochondrion inner membrane</location>
        <topology evidence="1">Multi-pass membrane protein</topology>
    </subcellularLocation>
</comment>
<sequence>MRLLSVFGSVLSFLLSVWVGEGSFFLEWELFSVGNEFMSFELVVDSVGLSFMGVVFFITSCVLSFSFYYMMGEEVLDRFVYLVMLFVMSMGFLIFFPSLFGFMLGWDGLGVVSFLLVVFYPSDSSLAAGMVTGLTNRLGDAFLVAAIIFTGSFGSWHALGIWGVVGFLVLIGAMTKSAQYPFSSWLLSAMAAPTPVSALVHSSTLVTAGVYLLVRLFPGIGMLELCVLEWSSAFTAFLAGAAACYESDLKKVVALSTLSQVAVMMYCLSIGLPELSFFHLLNHAVYKALLFMSVGVVIKEHSQDMRRLGGSLGDNYSLKGYVFLCLVCLCGVPFFSGYYSKDLVLEGALMGGVNLVAGFMFFLGVVLSGCYSARLMYYGFFSESVSGYMGLKGDSKYGCNVHSFCFPLFTLCLGLGSGMSWYFSGSSVVLVSEFHKVFLILSPFIGAFFILQDYYEKEFNWGISVDGWNKVGSKVSKAEVYFSELGFLEGLTSQPFVWVGCKLSRGLYESLDQGWLEFFGPSGIKSVLVGVSRSVGGYSKHAYNWFFLCYMFLIIWMGVWWGVLY</sequence>
<dbReference type="Pfam" id="PF00662">
    <property type="entry name" value="Proton_antipo_N"/>
    <property type="match status" value="1"/>
</dbReference>
<keyword evidence="10 16" id="KW-1133">Transmembrane helix</keyword>
<evidence type="ECO:0000256" key="10">
    <source>
        <dbReference type="ARBA" id="ARBA00022989"/>
    </source>
</evidence>
<feature type="transmembrane region" description="Helical" evidence="16">
    <location>
        <begin position="434"/>
        <end position="451"/>
    </location>
</feature>
<feature type="domain" description="NADH-Ubiquinone oxidoreductase (complex I) chain 5 N-terminal" evidence="18">
    <location>
        <begin position="31"/>
        <end position="79"/>
    </location>
</feature>
<dbReference type="Pfam" id="PF06455">
    <property type="entry name" value="NADH5_C"/>
    <property type="match status" value="1"/>
</dbReference>
<keyword evidence="13 16" id="KW-0496">Mitochondrion</keyword>
<dbReference type="EC" id="7.1.1.2" evidence="2 16"/>
<dbReference type="PANTHER" id="PTHR42829:SF2">
    <property type="entry name" value="NADH-UBIQUINONE OXIDOREDUCTASE CHAIN 5"/>
    <property type="match status" value="1"/>
</dbReference>
<gene>
    <name evidence="20" type="primary">nad5</name>
</gene>
<evidence type="ECO:0000256" key="12">
    <source>
        <dbReference type="ARBA" id="ARBA00023075"/>
    </source>
</evidence>
<evidence type="ECO:0000256" key="15">
    <source>
        <dbReference type="ARBA" id="ARBA00049551"/>
    </source>
</evidence>
<dbReference type="InterPro" id="IPR010934">
    <property type="entry name" value="NADH_DH_su5_C"/>
</dbReference>
<feature type="transmembrane region" description="Helical" evidence="16">
    <location>
        <begin position="318"/>
        <end position="339"/>
    </location>
</feature>
<evidence type="ECO:0000256" key="16">
    <source>
        <dbReference type="RuleBase" id="RU003404"/>
    </source>
</evidence>
<name>A0A515MNP4_9BIVA</name>
<evidence type="ECO:0000256" key="2">
    <source>
        <dbReference type="ARBA" id="ARBA00012944"/>
    </source>
</evidence>
<protein>
    <recommendedName>
        <fullName evidence="3 16">NADH-ubiquinone oxidoreductase chain 5</fullName>
        <ecNumber evidence="2 16">7.1.1.2</ecNumber>
    </recommendedName>
</protein>
<accession>A0A515MNP4</accession>
<reference evidence="20" key="1">
    <citation type="submission" date="2019-06" db="EMBL/GenBank/DDBJ databases">
        <title>The complete mitochondrial genome and phylogenetic analysis of Spondylus violaceus.</title>
        <authorList>
            <person name="Liu F.Y."/>
            <person name="Li Y.L."/>
            <person name="Liu J."/>
            <person name="Zhang Y.H."/>
            <person name="Bao Z.M."/>
            <person name="Wang S."/>
        </authorList>
    </citation>
    <scope>NUCLEOTIDE SEQUENCE</scope>
</reference>
<keyword evidence="9" id="KW-0249">Electron transport</keyword>
<geneLocation type="mitochondrion" evidence="20"/>
<evidence type="ECO:0000259" key="19">
    <source>
        <dbReference type="Pfam" id="PF06455"/>
    </source>
</evidence>
<keyword evidence="7" id="KW-0999">Mitochondrion inner membrane</keyword>
<dbReference type="GO" id="GO:0008137">
    <property type="term" value="F:NADH dehydrogenase (ubiquinone) activity"/>
    <property type="evidence" value="ECO:0007669"/>
    <property type="project" value="UniProtKB-EC"/>
</dbReference>
<evidence type="ECO:0000256" key="13">
    <source>
        <dbReference type="ARBA" id="ARBA00023128"/>
    </source>
</evidence>
<feature type="transmembrane region" description="Helical" evidence="16">
    <location>
        <begin position="155"/>
        <end position="173"/>
    </location>
</feature>
<evidence type="ECO:0000256" key="8">
    <source>
        <dbReference type="ARBA" id="ARBA00022967"/>
    </source>
</evidence>
<dbReference type="PANTHER" id="PTHR42829">
    <property type="entry name" value="NADH-UBIQUINONE OXIDOREDUCTASE CHAIN 5"/>
    <property type="match status" value="1"/>
</dbReference>
<evidence type="ECO:0000256" key="6">
    <source>
        <dbReference type="ARBA" id="ARBA00022692"/>
    </source>
</evidence>
<evidence type="ECO:0000256" key="5">
    <source>
        <dbReference type="ARBA" id="ARBA00022660"/>
    </source>
</evidence>
<comment type="function">
    <text evidence="16">Core subunit of the mitochondrial membrane respiratory chain NADH dehydrogenase (Complex I) which catalyzes electron transfer from NADH through the respiratory chain, using ubiquinone as an electron acceptor. Essential for the catalytic activity and assembly of complex I.</text>
</comment>
<feature type="transmembrane region" description="Helical" evidence="16">
    <location>
        <begin position="46"/>
        <end position="67"/>
    </location>
</feature>
<dbReference type="InterPro" id="IPR001516">
    <property type="entry name" value="Proton_antipo_N"/>
</dbReference>
<comment type="catalytic activity">
    <reaction evidence="15 16">
        <text>a ubiquinone + NADH + 5 H(+)(in) = a ubiquinol + NAD(+) + 4 H(+)(out)</text>
        <dbReference type="Rhea" id="RHEA:29091"/>
        <dbReference type="Rhea" id="RHEA-COMP:9565"/>
        <dbReference type="Rhea" id="RHEA-COMP:9566"/>
        <dbReference type="ChEBI" id="CHEBI:15378"/>
        <dbReference type="ChEBI" id="CHEBI:16389"/>
        <dbReference type="ChEBI" id="CHEBI:17976"/>
        <dbReference type="ChEBI" id="CHEBI:57540"/>
        <dbReference type="ChEBI" id="CHEBI:57945"/>
        <dbReference type="EC" id="7.1.1.2"/>
    </reaction>
</comment>
<evidence type="ECO:0000313" key="20">
    <source>
        <dbReference type="EMBL" id="QDM58576.1"/>
    </source>
</evidence>
<keyword evidence="11 16" id="KW-0520">NAD</keyword>
<dbReference type="GO" id="GO:0015990">
    <property type="term" value="P:electron transport coupled proton transport"/>
    <property type="evidence" value="ECO:0007669"/>
    <property type="project" value="TreeGrafter"/>
</dbReference>
<keyword evidence="12 16" id="KW-0830">Ubiquinone</keyword>
<evidence type="ECO:0000259" key="18">
    <source>
        <dbReference type="Pfam" id="PF00662"/>
    </source>
</evidence>
<dbReference type="GO" id="GO:0003954">
    <property type="term" value="F:NADH dehydrogenase activity"/>
    <property type="evidence" value="ECO:0007669"/>
    <property type="project" value="TreeGrafter"/>
</dbReference>
<feature type="transmembrane region" description="Helical" evidence="16">
    <location>
        <begin position="401"/>
        <end position="422"/>
    </location>
</feature>
<dbReference type="InterPro" id="IPR001750">
    <property type="entry name" value="ND/Mrp_TM"/>
</dbReference>
<keyword evidence="8" id="KW-1278">Translocase</keyword>
<feature type="domain" description="NADH dehydrogenase subunit 5 C-terminal" evidence="19">
    <location>
        <begin position="371"/>
        <end position="557"/>
    </location>
</feature>
<dbReference type="AlphaFoldDB" id="A0A515MNP4"/>
<evidence type="ECO:0000256" key="1">
    <source>
        <dbReference type="ARBA" id="ARBA00004448"/>
    </source>
</evidence>
<evidence type="ECO:0000256" key="9">
    <source>
        <dbReference type="ARBA" id="ARBA00022982"/>
    </source>
</evidence>
<dbReference type="EMBL" id="MN019127">
    <property type="protein sequence ID" value="QDM58576.1"/>
    <property type="molecule type" value="Genomic_DNA"/>
</dbReference>
<dbReference type="GO" id="GO:0042773">
    <property type="term" value="P:ATP synthesis coupled electron transport"/>
    <property type="evidence" value="ECO:0007669"/>
    <property type="project" value="InterPro"/>
</dbReference>
<evidence type="ECO:0000259" key="17">
    <source>
        <dbReference type="Pfam" id="PF00361"/>
    </source>
</evidence>
<dbReference type="GO" id="GO:0005743">
    <property type="term" value="C:mitochondrial inner membrane"/>
    <property type="evidence" value="ECO:0007669"/>
    <property type="project" value="UniProtKB-SubCell"/>
</dbReference>
<feature type="transmembrane region" description="Helical" evidence="16">
    <location>
        <begin position="542"/>
        <end position="563"/>
    </location>
</feature>
<dbReference type="PRINTS" id="PR01434">
    <property type="entry name" value="NADHDHGNASE5"/>
</dbReference>